<dbReference type="EMBL" id="VFOM01000001">
    <property type="protein sequence ID" value="TQL47044.1"/>
    <property type="molecule type" value="Genomic_DNA"/>
</dbReference>
<dbReference type="RefSeq" id="WP_141879338.1">
    <property type="nucleotide sequence ID" value="NZ_VFOM01000001.1"/>
</dbReference>
<evidence type="ECO:0000313" key="5">
    <source>
        <dbReference type="Proteomes" id="UP000317998"/>
    </source>
</evidence>
<feature type="domain" description="Thioredoxin-like fold" evidence="3">
    <location>
        <begin position="112"/>
        <end position="276"/>
    </location>
</feature>
<evidence type="ECO:0000256" key="2">
    <source>
        <dbReference type="SAM" id="Phobius"/>
    </source>
</evidence>
<proteinExistence type="predicted"/>
<dbReference type="InterPro" id="IPR012336">
    <property type="entry name" value="Thioredoxin-like_fold"/>
</dbReference>
<dbReference type="AlphaFoldDB" id="A0A542YGE2"/>
<protein>
    <submittedName>
        <fullName evidence="4">Protein-disulfide isomerase</fullName>
    </submittedName>
</protein>
<feature type="region of interest" description="Disordered" evidence="1">
    <location>
        <begin position="294"/>
        <end position="313"/>
    </location>
</feature>
<reference evidence="4 5" key="1">
    <citation type="submission" date="2019-06" db="EMBL/GenBank/DDBJ databases">
        <title>Sequencing the genomes of 1000 actinobacteria strains.</title>
        <authorList>
            <person name="Klenk H.-P."/>
        </authorList>
    </citation>
    <scope>NUCLEOTIDE SEQUENCE [LARGE SCALE GENOMIC DNA]</scope>
    <source>
        <strain evidence="4 5">DSM 26477</strain>
    </source>
</reference>
<organism evidence="4 5">
    <name type="scientific">Homoserinimonas aerilata</name>
    <dbReference type="NCBI Taxonomy" id="1162970"/>
    <lineage>
        <taxon>Bacteria</taxon>
        <taxon>Bacillati</taxon>
        <taxon>Actinomycetota</taxon>
        <taxon>Actinomycetes</taxon>
        <taxon>Micrococcales</taxon>
        <taxon>Microbacteriaceae</taxon>
        <taxon>Homoserinimonas</taxon>
    </lineage>
</organism>
<keyword evidence="2" id="KW-0472">Membrane</keyword>
<dbReference type="SUPFAM" id="SSF52833">
    <property type="entry name" value="Thioredoxin-like"/>
    <property type="match status" value="1"/>
</dbReference>
<gene>
    <name evidence="4" type="ORF">FB562_0088</name>
</gene>
<dbReference type="CDD" id="cd02972">
    <property type="entry name" value="DsbA_family"/>
    <property type="match status" value="1"/>
</dbReference>
<accession>A0A542YGE2</accession>
<feature type="compositionally biased region" description="Low complexity" evidence="1">
    <location>
        <begin position="297"/>
        <end position="313"/>
    </location>
</feature>
<evidence type="ECO:0000259" key="3">
    <source>
        <dbReference type="Pfam" id="PF13462"/>
    </source>
</evidence>
<evidence type="ECO:0000256" key="1">
    <source>
        <dbReference type="SAM" id="MobiDB-lite"/>
    </source>
</evidence>
<name>A0A542YGE2_9MICO</name>
<sequence length="313" mass="33340">MTYGVSGGAQPSKNEKRVAARDKAKLRRLEQKKKEKRNRALIQGGVIVGVLAVIVVVVLVIVSNIPKPNPGPLNMLSDGIRIGADFTADRTAALQPEQEPVPSVPSDDPEVVDIRIYLDYFCPACGAFEKANNEQIATWVQSGAATVEIHPVSFLDRSSLGTKYSSRAANAAACVANYAPDQYFDFSSLLFAEQPAEGTEGLNDEQLIGIVGDAGVKSSSAIESCIKDNRFKKWVNAATARAFEGPLPGVDVEKIERTPTVFVNGVQFTGDITDATVFAKFVSTASGNAFSDELKATMEPSTSPSPSAEAPAE</sequence>
<comment type="caution">
    <text evidence="4">The sequence shown here is derived from an EMBL/GenBank/DDBJ whole genome shotgun (WGS) entry which is preliminary data.</text>
</comment>
<keyword evidence="2" id="KW-1133">Transmembrane helix</keyword>
<dbReference type="GO" id="GO:0016853">
    <property type="term" value="F:isomerase activity"/>
    <property type="evidence" value="ECO:0007669"/>
    <property type="project" value="UniProtKB-KW"/>
</dbReference>
<dbReference type="InterPro" id="IPR036249">
    <property type="entry name" value="Thioredoxin-like_sf"/>
</dbReference>
<keyword evidence="5" id="KW-1185">Reference proteome</keyword>
<keyword evidence="2" id="KW-0812">Transmembrane</keyword>
<feature type="transmembrane region" description="Helical" evidence="2">
    <location>
        <begin position="40"/>
        <end position="62"/>
    </location>
</feature>
<evidence type="ECO:0000313" key="4">
    <source>
        <dbReference type="EMBL" id="TQL47044.1"/>
    </source>
</evidence>
<feature type="region of interest" description="Disordered" evidence="1">
    <location>
        <begin position="1"/>
        <end position="23"/>
    </location>
</feature>
<keyword evidence="4" id="KW-0413">Isomerase</keyword>
<dbReference type="OrthoDB" id="117402at2"/>
<dbReference type="Gene3D" id="3.40.30.10">
    <property type="entry name" value="Glutaredoxin"/>
    <property type="match status" value="1"/>
</dbReference>
<feature type="compositionally biased region" description="Basic and acidic residues" evidence="1">
    <location>
        <begin position="13"/>
        <end position="23"/>
    </location>
</feature>
<dbReference type="Pfam" id="PF13462">
    <property type="entry name" value="Thioredoxin_4"/>
    <property type="match status" value="1"/>
</dbReference>
<dbReference type="Proteomes" id="UP000317998">
    <property type="component" value="Unassembled WGS sequence"/>
</dbReference>